<feature type="region of interest" description="Disordered" evidence="1">
    <location>
        <begin position="302"/>
        <end position="321"/>
    </location>
</feature>
<organism evidence="2">
    <name type="scientific">Aedes aegypti</name>
    <name type="common">Yellowfever mosquito</name>
    <name type="synonym">Culex aegypti</name>
    <dbReference type="NCBI Taxonomy" id="7159"/>
    <lineage>
        <taxon>Eukaryota</taxon>
        <taxon>Metazoa</taxon>
        <taxon>Ecdysozoa</taxon>
        <taxon>Arthropoda</taxon>
        <taxon>Hexapoda</taxon>
        <taxon>Insecta</taxon>
        <taxon>Pterygota</taxon>
        <taxon>Neoptera</taxon>
        <taxon>Endopterygota</taxon>
        <taxon>Diptera</taxon>
        <taxon>Nematocera</taxon>
        <taxon>Culicoidea</taxon>
        <taxon>Culicidae</taxon>
        <taxon>Culicinae</taxon>
        <taxon>Aedini</taxon>
        <taxon>Aedes</taxon>
        <taxon>Stegomyia</taxon>
    </lineage>
</organism>
<proteinExistence type="evidence at transcript level"/>
<feature type="non-terminal residue" evidence="2">
    <location>
        <position position="1"/>
    </location>
</feature>
<protein>
    <submittedName>
        <fullName evidence="2">Uncharacterized protein</fullName>
    </submittedName>
</protein>
<evidence type="ECO:0000313" key="2">
    <source>
        <dbReference type="EMBL" id="JAN95511.1"/>
    </source>
</evidence>
<feature type="non-terminal residue" evidence="2">
    <location>
        <position position="343"/>
    </location>
</feature>
<dbReference type="EMBL" id="GDUN01000408">
    <property type="protein sequence ID" value="JAN95511.1"/>
    <property type="molecule type" value="mRNA"/>
</dbReference>
<evidence type="ECO:0000256" key="1">
    <source>
        <dbReference type="SAM" id="MobiDB-lite"/>
    </source>
</evidence>
<sequence>DFSVLYRGMRIDHLESGELDYELFLRNVFIADDDSRCRRRRRLKQILKDEREGHEFIIHYDQDPEIDLEACDNIFKGIERKLNQITSSQAKTVFKARLLHLGHRLAVIKNHSIGELRAQAAEAFRSVLNLFSEHFWSEDVFFAESDQDTDNETGLMDEAIGGPAESPASVQRTNQSTGTIPKQSVSVKYVTDERFNQAMTDIGSLFKALSAQISGLREEMSKTSCSSPFPKLNSTNPFIEPPEVPQAAPAAPRVNWADFESGTRPSARPEQPQKRSAGFPESTLVDGEAMNSSFRRRIDDLSFTTSEGGNAANQTEQTRTAPNIQYVPYPVAQHRKVTPVSQW</sequence>
<dbReference type="AlphaFoldDB" id="A0A0P6J5R7"/>
<accession>A0A0P6J5R7</accession>
<feature type="region of interest" description="Disordered" evidence="1">
    <location>
        <begin position="259"/>
        <end position="291"/>
    </location>
</feature>
<reference evidence="2" key="1">
    <citation type="journal article" date="2016" name="PLoS ONE">
        <title>A Deep Insight into the Sialome of Male and Female Aedes aegypti Mosquitoes.</title>
        <authorList>
            <person name="Ribeiro J.M."/>
            <person name="Martin-Martin I."/>
            <person name="Arca B."/>
            <person name="Calvo E."/>
        </authorList>
    </citation>
    <scope>NUCLEOTIDE SEQUENCE</scope>
    <source>
        <strain evidence="2">Liverpool</strain>
        <tissue evidence="2">Salivary glands</tissue>
    </source>
</reference>
<name>A0A0P6J5R7_AEDAE</name>